<protein>
    <submittedName>
        <fullName evidence="2">Uncharacterized protein</fullName>
    </submittedName>
</protein>
<dbReference type="InterPro" id="IPR015034">
    <property type="entry name" value="Bles03"/>
</dbReference>
<dbReference type="Gene3D" id="3.30.760.10">
    <property type="entry name" value="RNA Cap, Translation Initiation Factor Eif4e"/>
    <property type="match status" value="1"/>
</dbReference>
<dbReference type="Pfam" id="PF08939">
    <property type="entry name" value="Bles03"/>
    <property type="match status" value="1"/>
</dbReference>
<evidence type="ECO:0000256" key="1">
    <source>
        <dbReference type="ARBA" id="ARBA00010568"/>
    </source>
</evidence>
<accession>A0AAV4VDM5</accession>
<gene>
    <name evidence="2" type="primary">AVEN_191235_1</name>
    <name evidence="2" type="ORF">CDAR_190941</name>
</gene>
<dbReference type="AlphaFoldDB" id="A0AAV4VDM5"/>
<dbReference type="InterPro" id="IPR023398">
    <property type="entry name" value="TIF_eIF4e-like"/>
</dbReference>
<comment type="similarity">
    <text evidence="1">Belongs to the UPF0696 family.</text>
</comment>
<dbReference type="SUPFAM" id="SSF55418">
    <property type="entry name" value="eIF4e-like"/>
    <property type="match status" value="1"/>
</dbReference>
<dbReference type="PANTHER" id="PTHR31977:SF1">
    <property type="entry name" value="UPF0696 PROTEIN C11ORF68"/>
    <property type="match status" value="1"/>
</dbReference>
<dbReference type="EMBL" id="BPLQ01012752">
    <property type="protein sequence ID" value="GIY67575.1"/>
    <property type="molecule type" value="Genomic_DNA"/>
</dbReference>
<reference evidence="2 3" key="1">
    <citation type="submission" date="2021-06" db="EMBL/GenBank/DDBJ databases">
        <title>Caerostris darwini draft genome.</title>
        <authorList>
            <person name="Kono N."/>
            <person name="Arakawa K."/>
        </authorList>
    </citation>
    <scope>NUCLEOTIDE SEQUENCE [LARGE SCALE GENOMIC DNA]</scope>
</reference>
<keyword evidence="3" id="KW-1185">Reference proteome</keyword>
<organism evidence="2 3">
    <name type="scientific">Caerostris darwini</name>
    <dbReference type="NCBI Taxonomy" id="1538125"/>
    <lineage>
        <taxon>Eukaryota</taxon>
        <taxon>Metazoa</taxon>
        <taxon>Ecdysozoa</taxon>
        <taxon>Arthropoda</taxon>
        <taxon>Chelicerata</taxon>
        <taxon>Arachnida</taxon>
        <taxon>Araneae</taxon>
        <taxon>Araneomorphae</taxon>
        <taxon>Entelegynae</taxon>
        <taxon>Araneoidea</taxon>
        <taxon>Araneidae</taxon>
        <taxon>Caerostris</taxon>
    </lineage>
</organism>
<sequence>MTTSRFSWVARIAAQEASLNLHQTVADRCKHTYEQLMEASRKPFLPPDFIVPMKETNQRWIYVASDTHENLDDIDPSTIGKWLLFYDNVNICEARGMTQHDYAWSCIKKLVEDDVLFSAKCSTACDNEPEKSMGVICCYTQNYSDKKDVKRAADAIRQAIHFPRDMFYKTDNDTRAGKYRYTGSKFVSIYKHTIENKMYERDGVLKYKWHEIAI</sequence>
<dbReference type="PANTHER" id="PTHR31977">
    <property type="entry name" value="UPF0696 PROTEIN C11ORF68"/>
    <property type="match status" value="1"/>
</dbReference>
<dbReference type="Proteomes" id="UP001054837">
    <property type="component" value="Unassembled WGS sequence"/>
</dbReference>
<name>A0AAV4VDM5_9ARAC</name>
<comment type="caution">
    <text evidence="2">The sequence shown here is derived from an EMBL/GenBank/DDBJ whole genome shotgun (WGS) entry which is preliminary data.</text>
</comment>
<proteinExistence type="inferred from homology"/>
<evidence type="ECO:0000313" key="2">
    <source>
        <dbReference type="EMBL" id="GIY67575.1"/>
    </source>
</evidence>
<evidence type="ECO:0000313" key="3">
    <source>
        <dbReference type="Proteomes" id="UP001054837"/>
    </source>
</evidence>